<feature type="transmembrane region" description="Helical" evidence="7">
    <location>
        <begin position="248"/>
        <end position="267"/>
    </location>
</feature>
<dbReference type="InterPro" id="IPR010656">
    <property type="entry name" value="DctM"/>
</dbReference>
<keyword evidence="10" id="KW-1185">Reference proteome</keyword>
<organism evidence="9 10">
    <name type="scientific">Lipingzhangella halophila</name>
    <dbReference type="NCBI Taxonomy" id="1783352"/>
    <lineage>
        <taxon>Bacteria</taxon>
        <taxon>Bacillati</taxon>
        <taxon>Actinomycetota</taxon>
        <taxon>Actinomycetes</taxon>
        <taxon>Streptosporangiales</taxon>
        <taxon>Nocardiopsidaceae</taxon>
        <taxon>Lipingzhangella</taxon>
    </lineage>
</organism>
<evidence type="ECO:0000256" key="6">
    <source>
        <dbReference type="ARBA" id="ARBA00023136"/>
    </source>
</evidence>
<evidence type="ECO:0000256" key="2">
    <source>
        <dbReference type="ARBA" id="ARBA00022475"/>
    </source>
</evidence>
<dbReference type="PANTHER" id="PTHR33362">
    <property type="entry name" value="SIALIC ACID TRAP TRANSPORTER PERMEASE PROTEIN SIAT-RELATED"/>
    <property type="match status" value="1"/>
</dbReference>
<reference evidence="9 10" key="1">
    <citation type="submission" date="2020-08" db="EMBL/GenBank/DDBJ databases">
        <title>Sequencing the genomes of 1000 actinobacteria strains.</title>
        <authorList>
            <person name="Klenk H.-P."/>
        </authorList>
    </citation>
    <scope>NUCLEOTIDE SEQUENCE [LARGE SCALE GENOMIC DNA]</scope>
    <source>
        <strain evidence="9 10">DSM 102030</strain>
    </source>
</reference>
<feature type="transmembrane region" description="Helical" evidence="7">
    <location>
        <begin position="273"/>
        <end position="289"/>
    </location>
</feature>
<keyword evidence="6 7" id="KW-0472">Membrane</keyword>
<evidence type="ECO:0000256" key="4">
    <source>
        <dbReference type="ARBA" id="ARBA00022692"/>
    </source>
</evidence>
<feature type="transmembrane region" description="Helical" evidence="7">
    <location>
        <begin position="350"/>
        <end position="380"/>
    </location>
</feature>
<keyword evidence="5 7" id="KW-1133">Transmembrane helix</keyword>
<accession>A0A7W7RCN9</accession>
<dbReference type="AlphaFoldDB" id="A0A7W7RCN9"/>
<feature type="transmembrane region" description="Helical" evidence="7">
    <location>
        <begin position="309"/>
        <end position="330"/>
    </location>
</feature>
<comment type="subcellular location">
    <subcellularLocation>
        <location evidence="1">Cell inner membrane</location>
        <topology evidence="1">Multi-pass membrane protein</topology>
    </subcellularLocation>
</comment>
<name>A0A7W7RCN9_9ACTN</name>
<dbReference type="Pfam" id="PF06808">
    <property type="entry name" value="DctM"/>
    <property type="match status" value="1"/>
</dbReference>
<evidence type="ECO:0000256" key="5">
    <source>
        <dbReference type="ARBA" id="ARBA00022989"/>
    </source>
</evidence>
<keyword evidence="4 7" id="KW-0812">Transmembrane</keyword>
<evidence type="ECO:0000256" key="3">
    <source>
        <dbReference type="ARBA" id="ARBA00022519"/>
    </source>
</evidence>
<dbReference type="Proteomes" id="UP000523007">
    <property type="component" value="Unassembled WGS sequence"/>
</dbReference>
<dbReference type="PIRSF" id="PIRSF006066">
    <property type="entry name" value="HI0050"/>
    <property type="match status" value="1"/>
</dbReference>
<feature type="transmembrane region" description="Helical" evidence="7">
    <location>
        <begin position="60"/>
        <end position="80"/>
    </location>
</feature>
<feature type="transmembrane region" description="Helical" evidence="7">
    <location>
        <begin position="100"/>
        <end position="122"/>
    </location>
</feature>
<dbReference type="InterPro" id="IPR004681">
    <property type="entry name" value="TRAP_DctM"/>
</dbReference>
<dbReference type="PANTHER" id="PTHR33362:SF5">
    <property type="entry name" value="C4-DICARBOXYLATE TRAP TRANSPORTER LARGE PERMEASE PROTEIN DCTM"/>
    <property type="match status" value="1"/>
</dbReference>
<gene>
    <name evidence="9" type="ORF">F4561_000395</name>
</gene>
<evidence type="ECO:0000313" key="9">
    <source>
        <dbReference type="EMBL" id="MBB4929575.1"/>
    </source>
</evidence>
<evidence type="ECO:0000259" key="8">
    <source>
        <dbReference type="Pfam" id="PF06808"/>
    </source>
</evidence>
<feature type="transmembrane region" description="Helical" evidence="7">
    <location>
        <begin position="433"/>
        <end position="457"/>
    </location>
</feature>
<evidence type="ECO:0000256" key="1">
    <source>
        <dbReference type="ARBA" id="ARBA00004429"/>
    </source>
</evidence>
<dbReference type="EMBL" id="JACHJT010000001">
    <property type="protein sequence ID" value="MBB4929575.1"/>
    <property type="molecule type" value="Genomic_DNA"/>
</dbReference>
<feature type="domain" description="TRAP C4-dicarboxylate transport system permease DctM subunit" evidence="8">
    <location>
        <begin position="11"/>
        <end position="453"/>
    </location>
</feature>
<sequence length="462" mass="47893">MDPNTIVLLVVVLLVALLAIRMPVALALALAGATGLALLQGTDFATNMLATEPFAQTNEFTLTIIPMFILMGVFAVRARIAEQVYAVASHLLRRLPGGLGVATVMACAGFAAVSGSSIGTAATMSRLSITEMRRAGYPESIAGALVAVAGTLGVLIPPSVFLVLYAIMTGESVAAMLAAGIVPGIISALAYATFIMAVAPKLVAKPGSADAPNLDSAVEAAAGGTGSESTRVTATATPTKLRDLEMRGLVRVALLFFIVLGGIYSGFFTPTESAAMGALVAAVMLILEFRRQGFATLYEKFTGALKETAGTTSMVFAIVVGSAILSKFFVTARLPQTATSSISALDFSPHLTIALLLLMLVPLGMALESISILVISVPLLYPIATSMGFDGVWLGILIVKLIEIGMVTPPVGINCYVVAGTSGVNVERIFRGVAPFVAIELAVVAVLFAFPELILWLPSLVR</sequence>
<feature type="transmembrane region" description="Helical" evidence="7">
    <location>
        <begin position="143"/>
        <end position="167"/>
    </location>
</feature>
<evidence type="ECO:0000256" key="7">
    <source>
        <dbReference type="SAM" id="Phobius"/>
    </source>
</evidence>
<keyword evidence="3" id="KW-0997">Cell inner membrane</keyword>
<dbReference type="RefSeq" id="WP_184574172.1">
    <property type="nucleotide sequence ID" value="NZ_JACHJT010000001.1"/>
</dbReference>
<evidence type="ECO:0000313" key="10">
    <source>
        <dbReference type="Proteomes" id="UP000523007"/>
    </source>
</evidence>
<dbReference type="GO" id="GO:0005886">
    <property type="term" value="C:plasma membrane"/>
    <property type="evidence" value="ECO:0007669"/>
    <property type="project" value="UniProtKB-SubCell"/>
</dbReference>
<comment type="caution">
    <text evidence="9">The sequence shown here is derived from an EMBL/GenBank/DDBJ whole genome shotgun (WGS) entry which is preliminary data.</text>
</comment>
<keyword evidence="2" id="KW-1003">Cell membrane</keyword>
<protein>
    <submittedName>
        <fullName evidence="9">Tripartite ATP-independent transporter DctM subunit</fullName>
    </submittedName>
</protein>
<feature type="transmembrane region" description="Helical" evidence="7">
    <location>
        <begin position="6"/>
        <end position="39"/>
    </location>
</feature>
<dbReference type="GO" id="GO:0022857">
    <property type="term" value="F:transmembrane transporter activity"/>
    <property type="evidence" value="ECO:0007669"/>
    <property type="project" value="TreeGrafter"/>
</dbReference>
<proteinExistence type="predicted"/>
<feature type="transmembrane region" description="Helical" evidence="7">
    <location>
        <begin position="173"/>
        <end position="199"/>
    </location>
</feature>
<dbReference type="NCBIfam" id="TIGR00786">
    <property type="entry name" value="dctM"/>
    <property type="match status" value="1"/>
</dbReference>